<evidence type="ECO:0000313" key="2">
    <source>
        <dbReference type="Proteomes" id="UP001231649"/>
    </source>
</evidence>
<evidence type="ECO:0000313" key="1">
    <source>
        <dbReference type="EMBL" id="KAJ8708798.1"/>
    </source>
</evidence>
<organism evidence="1 2">
    <name type="scientific">Mythimna loreyi</name>
    <dbReference type="NCBI Taxonomy" id="667449"/>
    <lineage>
        <taxon>Eukaryota</taxon>
        <taxon>Metazoa</taxon>
        <taxon>Ecdysozoa</taxon>
        <taxon>Arthropoda</taxon>
        <taxon>Hexapoda</taxon>
        <taxon>Insecta</taxon>
        <taxon>Pterygota</taxon>
        <taxon>Neoptera</taxon>
        <taxon>Endopterygota</taxon>
        <taxon>Lepidoptera</taxon>
        <taxon>Glossata</taxon>
        <taxon>Ditrysia</taxon>
        <taxon>Noctuoidea</taxon>
        <taxon>Noctuidae</taxon>
        <taxon>Noctuinae</taxon>
        <taxon>Hadenini</taxon>
        <taxon>Mythimna</taxon>
    </lineage>
</organism>
<accession>A0ACC2Q5M6</accession>
<name>A0ACC2Q5M6_9NEOP</name>
<dbReference type="Proteomes" id="UP001231649">
    <property type="component" value="Chromosome 25"/>
</dbReference>
<dbReference type="EMBL" id="CM056801">
    <property type="protein sequence ID" value="KAJ8708798.1"/>
    <property type="molecule type" value="Genomic_DNA"/>
</dbReference>
<protein>
    <submittedName>
        <fullName evidence="1">Uncharacterized protein</fullName>
    </submittedName>
</protein>
<proteinExistence type="predicted"/>
<sequence length="1070" mass="119578">MRTNVWKRLLANNSAPNICLLHAEYSGLAACAQNKYLSNHGAHKNSYNISSYLLSTPLHRKWCSKGLIDDVGELTVPHGKVQKKITELFPLPRVTLNELTAKTPSKIFEIHYKQSSVAPKGRKKTTQNNDWTCTYAFVWPEKAKFESTAISKRKAAEKAATQAIHWLYINNKIDSKGHPVYEKTVLQDIKNTLKEPINASISEKSMERVQKIWNDYENGIKDIYEATFKEARQRILQTPTVLTKDSSIDDDDFSEDDDELTSLREISELKHRVHPVYGKTVKPPSQNVLERRNRALAQKFQQYDEELTPLPIDEYREQITSTIEQNRVTVIVGAAGCGKSTRAPAAILREYGARTSAIVSEPRRVAAMGLAERVANELGEEVGESIGYQVRLHSKPPRPPGGSILYCTSGVLLRRLQTNPGLEGCSHVIIDEAHERDVNTDVTLLLLKRALDINPELKVVVMSATLDTGVFTSYFNPCPVIEVPGRTFPVEISYLEDIQKNFGLNLSYTAENCNKIDSKPIVKCQEVAEVIKAIDKTEKEGAILVFLPGWSDIKLTKQLLDEHYGQSSTHMILPVHSRLSTSDQAKMFSTPARGIRKIVLATNVAETSITIPDVVYVIDSGAHKENRIKDGTGTASLETVWVSQASAKQRTGRAGRVQPGHCYRMYTREKEAEFAPHTTPEILRIPLVQTVLDCKSYAPNEKIASFLSQLPEPPSQKSINFAVNDLIELGALTPQEQLTRLGSLLSSLTLHPRLGRSLIHSAAVGNVVAVANMVAHCSSNTELFVNAAERRDEIREIKRNYSPTSDYSALYWIQCEFERLSQDGGRAATDRYCEKHALRGDRLAFIRSLSELHLEQLLGCGVVAPTTEVDELRRFSDIDELACGVMLSGADALLTTRKTVKTKGKLKTAVDVVTSIGDRAHIGTESVNKDIQKRNPGPSLLCYFGGLHSTERRALVVYKTSVVPPHTPLLFCIGDVTKEEVGDSTVLTLPKHRLQINVPANQADSILKAREMLWKTLEYYIERDVRTLDYEDKVSRFKVKLIKAIGRILVEGHREYVEGKSRIDDVEELS</sequence>
<comment type="caution">
    <text evidence="1">The sequence shown here is derived from an EMBL/GenBank/DDBJ whole genome shotgun (WGS) entry which is preliminary data.</text>
</comment>
<keyword evidence="2" id="KW-1185">Reference proteome</keyword>
<reference evidence="1" key="1">
    <citation type="submission" date="2023-03" db="EMBL/GenBank/DDBJ databases">
        <title>Chromosome-level genomes of two armyworms, Mythimna separata and Mythimna loreyi, provide insights into the biosynthesis and reception of sex pheromones.</title>
        <authorList>
            <person name="Zhao H."/>
        </authorList>
    </citation>
    <scope>NUCLEOTIDE SEQUENCE</scope>
    <source>
        <strain evidence="1">BeijingLab</strain>
    </source>
</reference>
<gene>
    <name evidence="1" type="ORF">PYW08_010180</name>
</gene>